<dbReference type="CDD" id="cd00353">
    <property type="entry name" value="Ribosomal_S15p_S13e"/>
    <property type="match status" value="1"/>
</dbReference>
<gene>
    <name evidence="5" type="ORF">AK830_g6303</name>
</gene>
<feature type="region of interest" description="Disordered" evidence="4">
    <location>
        <begin position="50"/>
        <end position="118"/>
    </location>
</feature>
<dbReference type="InterPro" id="IPR009068">
    <property type="entry name" value="uS15_NS1_RNA-bd_sf"/>
</dbReference>
<dbReference type="EMBL" id="LKCW01000087">
    <property type="protein sequence ID" value="KPM40278.1"/>
    <property type="molecule type" value="Genomic_DNA"/>
</dbReference>
<comment type="similarity">
    <text evidence="1">Belongs to the universal ribosomal protein uS15 family.</text>
</comment>
<dbReference type="Pfam" id="PF00312">
    <property type="entry name" value="Ribosomal_S15"/>
    <property type="match status" value="1"/>
</dbReference>
<evidence type="ECO:0000256" key="2">
    <source>
        <dbReference type="ARBA" id="ARBA00022980"/>
    </source>
</evidence>
<dbReference type="InterPro" id="IPR005290">
    <property type="entry name" value="Ribosomal_uS15_bac-type"/>
</dbReference>
<dbReference type="GO" id="GO:0006412">
    <property type="term" value="P:translation"/>
    <property type="evidence" value="ECO:0007669"/>
    <property type="project" value="InterPro"/>
</dbReference>
<dbReference type="PANTHER" id="PTHR23321">
    <property type="entry name" value="RIBOSOMAL PROTEIN S15, BACTERIAL AND ORGANELLAR"/>
    <property type="match status" value="1"/>
</dbReference>
<sequence length="325" mass="36623">MPPRLQALPRLGSLNRMMSPGICLRPSATPSKTNFLPLIQTANLSIREKKRNAKQDPYRYAQAQQRKAANVQRREELQRERHVAAGDPIRGRTTPFVESLDSAGQSSIPSAPVEGGSGEAAAAPKAQAWSPELRNHFLTDSELQEAVKHAYTLTKPMVGMVESQMEPGTEEDKMKQHEQVHAKAVEALKRITALDNSSGKDRFHANVRRIVDEFGRHKTDEFLKPKPASINPNTLPMPGRAGPDTGSSEVQIAILTAKIRTVSQALEINRGYKDKHNKRNLRLLLHRRQKLLKYMERRERGSERWTHMIEKLGLTPATYKDQIEL</sequence>
<dbReference type="STRING" id="78410.A0A0P7BIW7"/>
<accession>A0A0P7BIW7</accession>
<feature type="region of interest" description="Disordered" evidence="4">
    <location>
        <begin position="222"/>
        <end position="246"/>
    </location>
</feature>
<evidence type="ECO:0000256" key="3">
    <source>
        <dbReference type="ARBA" id="ARBA00023274"/>
    </source>
</evidence>
<evidence type="ECO:0000256" key="4">
    <source>
        <dbReference type="SAM" id="MobiDB-lite"/>
    </source>
</evidence>
<dbReference type="Gene3D" id="1.10.287.10">
    <property type="entry name" value="S15/NS1, RNA-binding"/>
    <property type="match status" value="1"/>
</dbReference>
<evidence type="ECO:0000313" key="6">
    <source>
        <dbReference type="Proteomes" id="UP000050424"/>
    </source>
</evidence>
<reference evidence="5 6" key="1">
    <citation type="submission" date="2015-09" db="EMBL/GenBank/DDBJ databases">
        <title>Draft genome of a European isolate of the apple canker pathogen Neonectria ditissima.</title>
        <authorList>
            <person name="Gomez-Cortecero A."/>
            <person name="Harrison R.J."/>
            <person name="Armitage A.D."/>
        </authorList>
    </citation>
    <scope>NUCLEOTIDE SEQUENCE [LARGE SCALE GENOMIC DNA]</scope>
    <source>
        <strain evidence="5 6">R09/05</strain>
    </source>
</reference>
<dbReference type="PANTHER" id="PTHR23321:SF26">
    <property type="entry name" value="SMALL RIBOSOMAL SUBUNIT PROTEIN US15M"/>
    <property type="match status" value="1"/>
</dbReference>
<dbReference type="SMART" id="SM01387">
    <property type="entry name" value="Ribosomal_S15"/>
    <property type="match status" value="1"/>
</dbReference>
<dbReference type="SUPFAM" id="SSF47060">
    <property type="entry name" value="S15/NS1 RNA-binding domain"/>
    <property type="match status" value="1"/>
</dbReference>
<comment type="caution">
    <text evidence="5">The sequence shown here is derived from an EMBL/GenBank/DDBJ whole genome shotgun (WGS) entry which is preliminary data.</text>
</comment>
<dbReference type="OrthoDB" id="441444at2759"/>
<dbReference type="InterPro" id="IPR000589">
    <property type="entry name" value="Ribosomal_uS15"/>
</dbReference>
<proteinExistence type="inferred from homology"/>
<feature type="compositionally biased region" description="Basic and acidic residues" evidence="4">
    <location>
        <begin position="72"/>
        <end position="84"/>
    </location>
</feature>
<evidence type="ECO:0000256" key="1">
    <source>
        <dbReference type="ARBA" id="ARBA00008434"/>
    </source>
</evidence>
<evidence type="ECO:0008006" key="7">
    <source>
        <dbReference type="Google" id="ProtNLM"/>
    </source>
</evidence>
<dbReference type="AlphaFoldDB" id="A0A0P7BIW7"/>
<feature type="compositionally biased region" description="Low complexity" evidence="4">
    <location>
        <begin position="58"/>
        <end position="69"/>
    </location>
</feature>
<dbReference type="GO" id="GO:0005737">
    <property type="term" value="C:cytoplasm"/>
    <property type="evidence" value="ECO:0007669"/>
    <property type="project" value="UniProtKB-ARBA"/>
</dbReference>
<dbReference type="GO" id="GO:1990904">
    <property type="term" value="C:ribonucleoprotein complex"/>
    <property type="evidence" value="ECO:0007669"/>
    <property type="project" value="UniProtKB-KW"/>
</dbReference>
<keyword evidence="6" id="KW-1185">Reference proteome</keyword>
<keyword evidence="3" id="KW-0687">Ribonucleoprotein</keyword>
<evidence type="ECO:0000313" key="5">
    <source>
        <dbReference type="EMBL" id="KPM40278.1"/>
    </source>
</evidence>
<dbReference type="Proteomes" id="UP000050424">
    <property type="component" value="Unassembled WGS sequence"/>
</dbReference>
<protein>
    <recommendedName>
        <fullName evidence="7">Ribosomal protein S15</fullName>
    </recommendedName>
</protein>
<dbReference type="GO" id="GO:0005840">
    <property type="term" value="C:ribosome"/>
    <property type="evidence" value="ECO:0007669"/>
    <property type="project" value="UniProtKB-KW"/>
</dbReference>
<dbReference type="GO" id="GO:0003735">
    <property type="term" value="F:structural constituent of ribosome"/>
    <property type="evidence" value="ECO:0007669"/>
    <property type="project" value="InterPro"/>
</dbReference>
<keyword evidence="2" id="KW-0689">Ribosomal protein</keyword>
<name>A0A0P7BIW7_9HYPO</name>
<organism evidence="5 6">
    <name type="scientific">Neonectria ditissima</name>
    <dbReference type="NCBI Taxonomy" id="78410"/>
    <lineage>
        <taxon>Eukaryota</taxon>
        <taxon>Fungi</taxon>
        <taxon>Dikarya</taxon>
        <taxon>Ascomycota</taxon>
        <taxon>Pezizomycotina</taxon>
        <taxon>Sordariomycetes</taxon>
        <taxon>Hypocreomycetidae</taxon>
        <taxon>Hypocreales</taxon>
        <taxon>Nectriaceae</taxon>
        <taxon>Neonectria</taxon>
    </lineage>
</organism>